<keyword evidence="9" id="KW-1185">Reference proteome</keyword>
<evidence type="ECO:0000256" key="2">
    <source>
        <dbReference type="ARBA" id="ARBA00022475"/>
    </source>
</evidence>
<evidence type="ECO:0000256" key="4">
    <source>
        <dbReference type="ARBA" id="ARBA00022989"/>
    </source>
</evidence>
<accession>A0ABU2ZGH6</accession>
<evidence type="ECO:0000313" key="8">
    <source>
        <dbReference type="EMBL" id="MDT0575690.1"/>
    </source>
</evidence>
<feature type="domain" description="Prepilin type IV endopeptidase peptidase" evidence="7">
    <location>
        <begin position="13"/>
        <end position="117"/>
    </location>
</feature>
<keyword evidence="5 6" id="KW-0472">Membrane</keyword>
<keyword evidence="3 6" id="KW-0812">Transmembrane</keyword>
<keyword evidence="4 6" id="KW-1133">Transmembrane helix</keyword>
<sequence length="170" mass="18027">MINGNITYGLVAALAIGTLYAAVTDLRHRRISNVLCLGIAALAPLFWWTGGLQLWPDIAGQMAMAAATFLGGALLFRCGQVGGGDVKLLTAIALCLEPRWFVALLVIASVINGVLTLALFWRRRRQRRAGATIGKLQVPYAVPVAAAILLILMMQIPSTLVQSASVSGLS</sequence>
<dbReference type="GO" id="GO:0004190">
    <property type="term" value="F:aspartic-type endopeptidase activity"/>
    <property type="evidence" value="ECO:0007669"/>
    <property type="project" value="UniProtKB-EC"/>
</dbReference>
<evidence type="ECO:0000256" key="6">
    <source>
        <dbReference type="SAM" id="Phobius"/>
    </source>
</evidence>
<name>A0ABU2ZGH6_9SPHN</name>
<dbReference type="PANTHER" id="PTHR36506:SF1">
    <property type="entry name" value="PREFLAGELLIN PEPTIDASE"/>
    <property type="match status" value="1"/>
</dbReference>
<dbReference type="Gene3D" id="1.20.120.1220">
    <property type="match status" value="1"/>
</dbReference>
<dbReference type="InterPro" id="IPR052218">
    <property type="entry name" value="Preflagellin_Peptidase"/>
</dbReference>
<dbReference type="InterPro" id="IPR000045">
    <property type="entry name" value="Prepilin_IV_endopep_pep"/>
</dbReference>
<evidence type="ECO:0000256" key="3">
    <source>
        <dbReference type="ARBA" id="ARBA00022692"/>
    </source>
</evidence>
<feature type="transmembrane region" description="Helical" evidence="6">
    <location>
        <begin position="35"/>
        <end position="55"/>
    </location>
</feature>
<keyword evidence="2" id="KW-1003">Cell membrane</keyword>
<dbReference type="EC" id="3.4.23.43" evidence="8"/>
<dbReference type="EMBL" id="JAVRHS010000003">
    <property type="protein sequence ID" value="MDT0575690.1"/>
    <property type="molecule type" value="Genomic_DNA"/>
</dbReference>
<evidence type="ECO:0000259" key="7">
    <source>
        <dbReference type="Pfam" id="PF01478"/>
    </source>
</evidence>
<dbReference type="Pfam" id="PF01478">
    <property type="entry name" value="Peptidase_A24"/>
    <property type="match status" value="1"/>
</dbReference>
<evidence type="ECO:0000256" key="1">
    <source>
        <dbReference type="ARBA" id="ARBA00004651"/>
    </source>
</evidence>
<dbReference type="RefSeq" id="WP_311340264.1">
    <property type="nucleotide sequence ID" value="NZ_JAVRHS010000003.1"/>
</dbReference>
<dbReference type="Proteomes" id="UP001259803">
    <property type="component" value="Unassembled WGS sequence"/>
</dbReference>
<comment type="subcellular location">
    <subcellularLocation>
        <location evidence="1">Cell membrane</location>
        <topology evidence="1">Multi-pass membrane protein</topology>
    </subcellularLocation>
</comment>
<feature type="transmembrane region" description="Helical" evidence="6">
    <location>
        <begin position="6"/>
        <end position="23"/>
    </location>
</feature>
<proteinExistence type="predicted"/>
<reference evidence="8 9" key="1">
    <citation type="submission" date="2023-09" db="EMBL/GenBank/DDBJ databases">
        <authorList>
            <person name="Rey-Velasco X."/>
        </authorList>
    </citation>
    <scope>NUCLEOTIDE SEQUENCE [LARGE SCALE GENOMIC DNA]</scope>
    <source>
        <strain evidence="8 9">F390</strain>
    </source>
</reference>
<feature type="transmembrane region" description="Helical" evidence="6">
    <location>
        <begin position="140"/>
        <end position="160"/>
    </location>
</feature>
<organism evidence="8 9">
    <name type="scientific">Croceicoccus esteveae</name>
    <dbReference type="NCBI Taxonomy" id="3075597"/>
    <lineage>
        <taxon>Bacteria</taxon>
        <taxon>Pseudomonadati</taxon>
        <taxon>Pseudomonadota</taxon>
        <taxon>Alphaproteobacteria</taxon>
        <taxon>Sphingomonadales</taxon>
        <taxon>Erythrobacteraceae</taxon>
        <taxon>Croceicoccus</taxon>
    </lineage>
</organism>
<keyword evidence="8" id="KW-0378">Hydrolase</keyword>
<gene>
    <name evidence="8" type="ORF">RM533_05785</name>
</gene>
<evidence type="ECO:0000256" key="5">
    <source>
        <dbReference type="ARBA" id="ARBA00023136"/>
    </source>
</evidence>
<feature type="transmembrane region" description="Helical" evidence="6">
    <location>
        <begin position="100"/>
        <end position="120"/>
    </location>
</feature>
<dbReference type="PANTHER" id="PTHR36506">
    <property type="entry name" value="PREFLAGELLIN PEPTIDASE"/>
    <property type="match status" value="1"/>
</dbReference>
<protein>
    <submittedName>
        <fullName evidence="8">Prepilin peptidase</fullName>
        <ecNumber evidence="8">3.4.23.43</ecNumber>
    </submittedName>
</protein>
<evidence type="ECO:0000313" key="9">
    <source>
        <dbReference type="Proteomes" id="UP001259803"/>
    </source>
</evidence>
<comment type="caution">
    <text evidence="8">The sequence shown here is derived from an EMBL/GenBank/DDBJ whole genome shotgun (WGS) entry which is preliminary data.</text>
</comment>